<accession>A0A161QH24</accession>
<proteinExistence type="inferred from homology"/>
<feature type="transmembrane region" description="Helical" evidence="6">
    <location>
        <begin position="7"/>
        <end position="30"/>
    </location>
</feature>
<evidence type="ECO:0000256" key="3">
    <source>
        <dbReference type="ARBA" id="ARBA00022692"/>
    </source>
</evidence>
<evidence type="ECO:0000256" key="2">
    <source>
        <dbReference type="ARBA" id="ARBA00022475"/>
    </source>
</evidence>
<evidence type="ECO:0000256" key="5">
    <source>
        <dbReference type="ARBA" id="ARBA00023136"/>
    </source>
</evidence>
<comment type="subcellular location">
    <subcellularLocation>
        <location evidence="1 6">Cell membrane</location>
        <topology evidence="1 6">Multi-pass membrane protein</topology>
    </subcellularLocation>
</comment>
<feature type="transmembrane region" description="Helical" evidence="6">
    <location>
        <begin position="180"/>
        <end position="198"/>
    </location>
</feature>
<feature type="domain" description="VTT" evidence="7">
    <location>
        <begin position="53"/>
        <end position="171"/>
    </location>
</feature>
<dbReference type="AlphaFoldDB" id="A0A161QH24"/>
<dbReference type="RefSeq" id="WP_061949712.1">
    <property type="nucleotide sequence ID" value="NZ_LTAO01000034.1"/>
</dbReference>
<evidence type="ECO:0000313" key="8">
    <source>
        <dbReference type="EMBL" id="KYG28290.1"/>
    </source>
</evidence>
<evidence type="ECO:0000256" key="4">
    <source>
        <dbReference type="ARBA" id="ARBA00022989"/>
    </source>
</evidence>
<keyword evidence="4 6" id="KW-1133">Transmembrane helix</keyword>
<name>A0A161QH24_9BACI</name>
<feature type="transmembrane region" description="Helical" evidence="6">
    <location>
        <begin position="36"/>
        <end position="62"/>
    </location>
</feature>
<dbReference type="PANTHER" id="PTHR12677:SF59">
    <property type="entry name" value="GOLGI APPARATUS MEMBRANE PROTEIN TVP38-RELATED"/>
    <property type="match status" value="1"/>
</dbReference>
<dbReference type="STRING" id="519424.AZF04_10280"/>
<keyword evidence="3 6" id="KW-0812">Transmembrane</keyword>
<dbReference type="Proteomes" id="UP000075806">
    <property type="component" value="Unassembled WGS sequence"/>
</dbReference>
<keyword evidence="5 6" id="KW-0472">Membrane</keyword>
<keyword evidence="9" id="KW-1185">Reference proteome</keyword>
<dbReference type="EMBL" id="LTAO01000034">
    <property type="protein sequence ID" value="KYG28290.1"/>
    <property type="molecule type" value="Genomic_DNA"/>
</dbReference>
<dbReference type="InterPro" id="IPR032816">
    <property type="entry name" value="VTT_dom"/>
</dbReference>
<dbReference type="InterPro" id="IPR015414">
    <property type="entry name" value="TMEM64"/>
</dbReference>
<keyword evidence="2 6" id="KW-1003">Cell membrane</keyword>
<reference evidence="8" key="1">
    <citation type="submission" date="2016-02" db="EMBL/GenBank/DDBJ databases">
        <title>Genome sequence of Bacillus trypoxylicola KCTC 13244(T).</title>
        <authorList>
            <person name="Jeong H."/>
            <person name="Park S.-H."/>
            <person name="Choi S.-K."/>
        </authorList>
    </citation>
    <scope>NUCLEOTIDE SEQUENCE [LARGE SCALE GENOMIC DNA]</scope>
    <source>
        <strain evidence="8">KCTC 13244</strain>
    </source>
</reference>
<feature type="transmembrane region" description="Helical" evidence="6">
    <location>
        <begin position="148"/>
        <end position="168"/>
    </location>
</feature>
<organism evidence="8 9">
    <name type="scientific">Alkalihalobacillus trypoxylicola</name>
    <dbReference type="NCBI Taxonomy" id="519424"/>
    <lineage>
        <taxon>Bacteria</taxon>
        <taxon>Bacillati</taxon>
        <taxon>Bacillota</taxon>
        <taxon>Bacilli</taxon>
        <taxon>Bacillales</taxon>
        <taxon>Bacillaceae</taxon>
        <taxon>Alkalihalobacillus</taxon>
    </lineage>
</organism>
<protein>
    <recommendedName>
        <fullName evidence="6">TVP38/TMEM64 family membrane protein</fullName>
    </recommendedName>
</protein>
<dbReference type="OrthoDB" id="2381682at2"/>
<comment type="caution">
    <text evidence="8">The sequence shown here is derived from an EMBL/GenBank/DDBJ whole genome shotgun (WGS) entry which is preliminary data.</text>
</comment>
<dbReference type="Pfam" id="PF09335">
    <property type="entry name" value="VTT_dom"/>
    <property type="match status" value="1"/>
</dbReference>
<feature type="transmembrane region" description="Helical" evidence="6">
    <location>
        <begin position="74"/>
        <end position="94"/>
    </location>
</feature>
<gene>
    <name evidence="8" type="ORF">AZF04_10280</name>
</gene>
<evidence type="ECO:0000256" key="6">
    <source>
        <dbReference type="RuleBase" id="RU366058"/>
    </source>
</evidence>
<dbReference type="PANTHER" id="PTHR12677">
    <property type="entry name" value="GOLGI APPARATUS MEMBRANE PROTEIN TVP38-RELATED"/>
    <property type="match status" value="1"/>
</dbReference>
<dbReference type="GO" id="GO:0005886">
    <property type="term" value="C:plasma membrane"/>
    <property type="evidence" value="ECO:0007669"/>
    <property type="project" value="UniProtKB-SubCell"/>
</dbReference>
<comment type="similarity">
    <text evidence="6">Belongs to the TVP38/TMEM64 family.</text>
</comment>
<evidence type="ECO:0000313" key="9">
    <source>
        <dbReference type="Proteomes" id="UP000075806"/>
    </source>
</evidence>
<evidence type="ECO:0000256" key="1">
    <source>
        <dbReference type="ARBA" id="ARBA00004651"/>
    </source>
</evidence>
<sequence length="214" mass="23904">MIRKISIILIYIAVAILIFLYGENLLIWLQEGGTQFLLLTALLATIFALFPIIPYPLIGAVLGAAYGGLLGSTITWIGSSLASIIMFIFVRYGYQDWGHQLLNRYRSLAKVTILFEQNAFMTIFITRLIPVIPSIIVNIYSALSRVRFLSYAIASSLGKIPAMILFATVGNSFVNNPTQLLFIGGAYLVFLVLVYGLYRLWQKLASKKEELPKL</sequence>
<feature type="transmembrane region" description="Helical" evidence="6">
    <location>
        <begin position="119"/>
        <end position="141"/>
    </location>
</feature>
<evidence type="ECO:0000259" key="7">
    <source>
        <dbReference type="Pfam" id="PF09335"/>
    </source>
</evidence>